<proteinExistence type="predicted"/>
<protein>
    <recommendedName>
        <fullName evidence="3">Glutaminyl-tRNA synthetase</fullName>
    </recommendedName>
</protein>
<dbReference type="STRING" id="1774273.LPB03_14930"/>
<accession>A0A1B8TQS4</accession>
<sequence length="66" mass="7564">MRAYESFEQIEADLKRLSLEKQIGLEELKLVKSDFQDSLKPLSILASVAKFASKYGVLVLLKKMFK</sequence>
<reference evidence="2" key="1">
    <citation type="submission" date="2016-02" db="EMBL/GenBank/DDBJ databases">
        <authorList>
            <person name="Shin S.-K."/>
            <person name="Yi H."/>
            <person name="Kim E."/>
        </authorList>
    </citation>
    <scope>NUCLEOTIDE SEQUENCE [LARGE SCALE GENOMIC DNA]</scope>
    <source>
        <strain evidence="2">LPB0003</strain>
    </source>
</reference>
<dbReference type="EMBL" id="LSFM01000025">
    <property type="protein sequence ID" value="OBY61969.1"/>
    <property type="molecule type" value="Genomic_DNA"/>
</dbReference>
<name>A0A1B8TQS4_9FLAO</name>
<evidence type="ECO:0008006" key="3">
    <source>
        <dbReference type="Google" id="ProtNLM"/>
    </source>
</evidence>
<dbReference type="AlphaFoldDB" id="A0A1B8TQS4"/>
<organism evidence="1 2">
    <name type="scientific">Polaribacter vadi</name>
    <dbReference type="NCBI Taxonomy" id="1774273"/>
    <lineage>
        <taxon>Bacteria</taxon>
        <taxon>Pseudomonadati</taxon>
        <taxon>Bacteroidota</taxon>
        <taxon>Flavobacteriia</taxon>
        <taxon>Flavobacteriales</taxon>
        <taxon>Flavobacteriaceae</taxon>
    </lineage>
</organism>
<evidence type="ECO:0000313" key="1">
    <source>
        <dbReference type="EMBL" id="OBY61969.1"/>
    </source>
</evidence>
<comment type="caution">
    <text evidence="1">The sequence shown here is derived from an EMBL/GenBank/DDBJ whole genome shotgun (WGS) entry which is preliminary data.</text>
</comment>
<gene>
    <name evidence="1" type="ORF">LPB3_14375</name>
</gene>
<dbReference type="Proteomes" id="UP000092584">
    <property type="component" value="Unassembled WGS sequence"/>
</dbReference>
<keyword evidence="2" id="KW-1185">Reference proteome</keyword>
<evidence type="ECO:0000313" key="2">
    <source>
        <dbReference type="Proteomes" id="UP000092584"/>
    </source>
</evidence>
<dbReference type="KEGG" id="pob:LPB03_14930"/>
<dbReference type="RefSeq" id="WP_065320324.1">
    <property type="nucleotide sequence ID" value="NZ_CAXBLX010000004.1"/>
</dbReference>
<dbReference type="OrthoDB" id="1149272at2"/>